<dbReference type="EMBL" id="JBICYV010000012">
    <property type="protein sequence ID" value="MFG3013641.1"/>
    <property type="molecule type" value="Genomic_DNA"/>
</dbReference>
<keyword evidence="2" id="KW-1185">Reference proteome</keyword>
<dbReference type="Pfam" id="PF05960">
    <property type="entry name" value="DUF885"/>
    <property type="match status" value="1"/>
</dbReference>
<sequence length="44" mass="5155">MWLEVREAARRRDGAAFDLKRFHHHALNLGPMGLDLLRAERTAR</sequence>
<name>A0ABW7BD70_9ACTN</name>
<protein>
    <submittedName>
        <fullName evidence="1">DUF885 family protein</fullName>
    </submittedName>
</protein>
<dbReference type="Proteomes" id="UP001604267">
    <property type="component" value="Unassembled WGS sequence"/>
</dbReference>
<proteinExistence type="predicted"/>
<comment type="caution">
    <text evidence="1">The sequence shown here is derived from an EMBL/GenBank/DDBJ whole genome shotgun (WGS) entry which is preliminary data.</text>
</comment>
<gene>
    <name evidence="1" type="ORF">ACGFZB_24935</name>
</gene>
<evidence type="ECO:0000313" key="2">
    <source>
        <dbReference type="Proteomes" id="UP001604267"/>
    </source>
</evidence>
<reference evidence="1 2" key="1">
    <citation type="submission" date="2024-10" db="EMBL/GenBank/DDBJ databases">
        <title>The Natural Products Discovery Center: Release of the First 8490 Sequenced Strains for Exploring Actinobacteria Biosynthetic Diversity.</title>
        <authorList>
            <person name="Kalkreuter E."/>
            <person name="Kautsar S.A."/>
            <person name="Yang D."/>
            <person name="Bader C.D."/>
            <person name="Teijaro C.N."/>
            <person name="Fluegel L."/>
            <person name="Davis C.M."/>
            <person name="Simpson J.R."/>
            <person name="Lauterbach L."/>
            <person name="Steele A.D."/>
            <person name="Gui C."/>
            <person name="Meng S."/>
            <person name="Li G."/>
            <person name="Viehrig K."/>
            <person name="Ye F."/>
            <person name="Su P."/>
            <person name="Kiefer A.F."/>
            <person name="Nichols A."/>
            <person name="Cepeda A.J."/>
            <person name="Yan W."/>
            <person name="Fan B."/>
            <person name="Jiang Y."/>
            <person name="Adhikari A."/>
            <person name="Zheng C.-J."/>
            <person name="Schuster L."/>
            <person name="Cowan T.M."/>
            <person name="Smanski M.J."/>
            <person name="Chevrette M.G."/>
            <person name="De Carvalho L.P.S."/>
            <person name="Shen B."/>
        </authorList>
    </citation>
    <scope>NUCLEOTIDE SEQUENCE [LARGE SCALE GENOMIC DNA]</scope>
    <source>
        <strain evidence="1 2">NPDC048320</strain>
    </source>
</reference>
<accession>A0ABW7BD70</accession>
<evidence type="ECO:0000313" key="1">
    <source>
        <dbReference type="EMBL" id="MFG3013641.1"/>
    </source>
</evidence>
<organism evidence="1 2">
    <name type="scientific">Streptomyces cinerochromogenes</name>
    <dbReference type="NCBI Taxonomy" id="66422"/>
    <lineage>
        <taxon>Bacteria</taxon>
        <taxon>Bacillati</taxon>
        <taxon>Actinomycetota</taxon>
        <taxon>Actinomycetes</taxon>
        <taxon>Kitasatosporales</taxon>
        <taxon>Streptomycetaceae</taxon>
        <taxon>Streptomyces</taxon>
    </lineage>
</organism>
<dbReference type="RefSeq" id="WP_392819597.1">
    <property type="nucleotide sequence ID" value="NZ_JBICYV010000012.1"/>
</dbReference>
<dbReference type="InterPro" id="IPR010281">
    <property type="entry name" value="DUF885"/>
</dbReference>